<dbReference type="PANTHER" id="PTHR31307:SF45">
    <property type="entry name" value="OS09G0558200 PROTEIN"/>
    <property type="match status" value="1"/>
</dbReference>
<dbReference type="Proteomes" id="UP001605036">
    <property type="component" value="Unassembled WGS sequence"/>
</dbReference>
<accession>A0ABD1Z8S1</accession>
<sequence length="180" mass="20688">MNENLQWDGIWCPHMIHHFLSVNKDTEVDHLNFGNLTKRHWERIVVDVNKYASRFGKVYTQPQLKNKLDALKKTFKEEKKKKRDMSGEEASTWQYYDRMWELEGKSLKIVGIPNSRDNGGTSSANTFESTDDSLQHSSTVIDLNDPPSQVILPSRLNKKRQTSNNNAAQPQNSTLPDPSS</sequence>
<dbReference type="InterPro" id="IPR044823">
    <property type="entry name" value="ASIL1/2-like"/>
</dbReference>
<evidence type="ECO:0000256" key="1">
    <source>
        <dbReference type="SAM" id="Coils"/>
    </source>
</evidence>
<gene>
    <name evidence="4" type="ORF">R1flu_011643</name>
</gene>
<protein>
    <recommendedName>
        <fullName evidence="3">Myb/SANT-like DNA-binding domain-containing protein</fullName>
    </recommendedName>
</protein>
<proteinExistence type="predicted"/>
<feature type="coiled-coil region" evidence="1">
    <location>
        <begin position="61"/>
        <end position="88"/>
    </location>
</feature>
<feature type="compositionally biased region" description="Polar residues" evidence="2">
    <location>
        <begin position="115"/>
        <end position="128"/>
    </location>
</feature>
<dbReference type="InterPro" id="IPR044822">
    <property type="entry name" value="Myb_DNA-bind_4"/>
</dbReference>
<evidence type="ECO:0000313" key="5">
    <source>
        <dbReference type="Proteomes" id="UP001605036"/>
    </source>
</evidence>
<organism evidence="4 5">
    <name type="scientific">Riccia fluitans</name>
    <dbReference type="NCBI Taxonomy" id="41844"/>
    <lineage>
        <taxon>Eukaryota</taxon>
        <taxon>Viridiplantae</taxon>
        <taxon>Streptophyta</taxon>
        <taxon>Embryophyta</taxon>
        <taxon>Marchantiophyta</taxon>
        <taxon>Marchantiopsida</taxon>
        <taxon>Marchantiidae</taxon>
        <taxon>Marchantiales</taxon>
        <taxon>Ricciaceae</taxon>
        <taxon>Riccia</taxon>
    </lineage>
</organism>
<evidence type="ECO:0000313" key="4">
    <source>
        <dbReference type="EMBL" id="KAL2644056.1"/>
    </source>
</evidence>
<comment type="caution">
    <text evidence="4">The sequence shown here is derived from an EMBL/GenBank/DDBJ whole genome shotgun (WGS) entry which is preliminary data.</text>
</comment>
<keyword evidence="1" id="KW-0175">Coiled coil</keyword>
<dbReference type="AlphaFoldDB" id="A0ABD1Z8S1"/>
<dbReference type="Pfam" id="PF13837">
    <property type="entry name" value="Myb_DNA-bind_4"/>
    <property type="match status" value="1"/>
</dbReference>
<evidence type="ECO:0000259" key="3">
    <source>
        <dbReference type="Pfam" id="PF13837"/>
    </source>
</evidence>
<feature type="domain" description="Myb/SANT-like DNA-binding" evidence="3">
    <location>
        <begin position="11"/>
        <end position="101"/>
    </location>
</feature>
<feature type="compositionally biased region" description="Polar residues" evidence="2">
    <location>
        <begin position="162"/>
        <end position="180"/>
    </location>
</feature>
<feature type="region of interest" description="Disordered" evidence="2">
    <location>
        <begin position="113"/>
        <end position="180"/>
    </location>
</feature>
<evidence type="ECO:0000256" key="2">
    <source>
        <dbReference type="SAM" id="MobiDB-lite"/>
    </source>
</evidence>
<dbReference type="PANTHER" id="PTHR31307">
    <property type="entry name" value="TRIHELIX TRANSCRIPTION FACTOR ASIL2"/>
    <property type="match status" value="1"/>
</dbReference>
<reference evidence="4 5" key="1">
    <citation type="submission" date="2024-09" db="EMBL/GenBank/DDBJ databases">
        <title>Chromosome-scale assembly of Riccia fluitans.</title>
        <authorList>
            <person name="Paukszto L."/>
            <person name="Sawicki J."/>
            <person name="Karawczyk K."/>
            <person name="Piernik-Szablinska J."/>
            <person name="Szczecinska M."/>
            <person name="Mazdziarz M."/>
        </authorList>
    </citation>
    <scope>NUCLEOTIDE SEQUENCE [LARGE SCALE GENOMIC DNA]</scope>
    <source>
        <strain evidence="4">Rf_01</strain>
        <tissue evidence="4">Aerial parts of the thallus</tissue>
    </source>
</reference>
<dbReference type="EMBL" id="JBHFFA010000002">
    <property type="protein sequence ID" value="KAL2644056.1"/>
    <property type="molecule type" value="Genomic_DNA"/>
</dbReference>
<name>A0ABD1Z8S1_9MARC</name>
<keyword evidence="5" id="KW-1185">Reference proteome</keyword>